<dbReference type="KEGG" id="sutt:SUTMEG_16010"/>
<dbReference type="SUPFAM" id="SSF53271">
    <property type="entry name" value="PRTase-like"/>
    <property type="match status" value="1"/>
</dbReference>
<proteinExistence type="inferred from homology"/>
<dbReference type="EMBL" id="AP018786">
    <property type="protein sequence ID" value="BBF23710.1"/>
    <property type="molecule type" value="Genomic_DNA"/>
</dbReference>
<name>A0A2Z6ICQ7_9BURK</name>
<dbReference type="Gene3D" id="3.40.50.2020">
    <property type="match status" value="1"/>
</dbReference>
<organism evidence="8 9">
    <name type="scientific">Sutterella megalosphaeroides</name>
    <dbReference type="NCBI Taxonomy" id="2494234"/>
    <lineage>
        <taxon>Bacteria</taxon>
        <taxon>Pseudomonadati</taxon>
        <taxon>Pseudomonadota</taxon>
        <taxon>Betaproteobacteria</taxon>
        <taxon>Burkholderiales</taxon>
        <taxon>Sutterellaceae</taxon>
        <taxon>Sutterella</taxon>
    </lineage>
</organism>
<comment type="subunit">
    <text evidence="6">Homodimer.</text>
</comment>
<dbReference type="PANTHER" id="PTHR19278:SF9">
    <property type="entry name" value="URIDINE 5'-MONOPHOSPHATE SYNTHASE"/>
    <property type="match status" value="1"/>
</dbReference>
<feature type="binding site" evidence="6">
    <location>
        <position position="100"/>
    </location>
    <ligand>
        <name>5-phospho-alpha-D-ribose 1-diphosphate</name>
        <dbReference type="ChEBI" id="CHEBI:58017"/>
        <note>ligand shared between dimeric partners</note>
    </ligand>
</feature>
<dbReference type="PANTHER" id="PTHR19278">
    <property type="entry name" value="OROTATE PHOSPHORIBOSYLTRANSFERASE"/>
    <property type="match status" value="1"/>
</dbReference>
<keyword evidence="4 6" id="KW-0808">Transferase</keyword>
<evidence type="ECO:0000313" key="8">
    <source>
        <dbReference type="EMBL" id="BBF23710.1"/>
    </source>
</evidence>
<keyword evidence="6" id="KW-0460">Magnesium</keyword>
<dbReference type="InterPro" id="IPR000836">
    <property type="entry name" value="PRTase_dom"/>
</dbReference>
<feature type="binding site" evidence="6">
    <location>
        <position position="104"/>
    </location>
    <ligand>
        <name>5-phospho-alpha-D-ribose 1-diphosphate</name>
        <dbReference type="ChEBI" id="CHEBI:58017"/>
        <note>ligand shared between dimeric partners</note>
    </ligand>
</feature>
<reference evidence="8 9" key="1">
    <citation type="journal article" date="2018" name="Int. J. Syst. Evol. Microbiol.">
        <title>Mesosutterella multiformis gen. nov., sp. nov., a member of the family Sutterellaceae and Sutterella megalosphaeroides sp. nov., isolated from human faeces.</title>
        <authorList>
            <person name="Sakamoto M."/>
            <person name="Ikeyama N."/>
            <person name="Kunihiro T."/>
            <person name="Iino T."/>
            <person name="Yuki M."/>
            <person name="Ohkuma M."/>
        </authorList>
    </citation>
    <scope>NUCLEOTIDE SEQUENCE [LARGE SCALE GENOMIC DNA]</scope>
    <source>
        <strain evidence="8 9">6FBBBH3</strain>
    </source>
</reference>
<dbReference type="Proteomes" id="UP000271003">
    <property type="component" value="Chromosome"/>
</dbReference>
<gene>
    <name evidence="8" type="primary">pyrE_2</name>
    <name evidence="6" type="synonym">pyrE</name>
    <name evidence="8" type="ORF">SUTMEG_16010</name>
</gene>
<comment type="similarity">
    <text evidence="6">Belongs to the purine/pyrimidine phosphoribosyltransferase family. PyrE subfamily.</text>
</comment>
<dbReference type="InterPro" id="IPR023031">
    <property type="entry name" value="OPRT"/>
</dbReference>
<dbReference type="InterPro" id="IPR029057">
    <property type="entry name" value="PRTase-like"/>
</dbReference>
<dbReference type="RefSeq" id="WP_120177289.1">
    <property type="nucleotide sequence ID" value="NZ_AP018786.1"/>
</dbReference>
<evidence type="ECO:0000256" key="2">
    <source>
        <dbReference type="ARBA" id="ARBA00011971"/>
    </source>
</evidence>
<comment type="function">
    <text evidence="6">Catalyzes the transfer of a ribosyl phosphate group from 5-phosphoribose 1-diphosphate to orotate, leading to the formation of orotidine monophosphate (OMP).</text>
</comment>
<dbReference type="GO" id="GO:0000287">
    <property type="term" value="F:magnesium ion binding"/>
    <property type="evidence" value="ECO:0007669"/>
    <property type="project" value="UniProtKB-UniRule"/>
</dbReference>
<keyword evidence="5 6" id="KW-0665">Pyrimidine biosynthesis</keyword>
<evidence type="ECO:0000313" key="9">
    <source>
        <dbReference type="Proteomes" id="UP000271003"/>
    </source>
</evidence>
<comment type="cofactor">
    <cofactor evidence="6">
        <name>Mg(2+)</name>
        <dbReference type="ChEBI" id="CHEBI:18420"/>
    </cofactor>
</comment>
<evidence type="ECO:0000256" key="5">
    <source>
        <dbReference type="ARBA" id="ARBA00022975"/>
    </source>
</evidence>
<accession>A0A2Z6ICQ7</accession>
<evidence type="ECO:0000256" key="4">
    <source>
        <dbReference type="ARBA" id="ARBA00022679"/>
    </source>
</evidence>
<keyword evidence="3 6" id="KW-0328">Glycosyltransferase</keyword>
<feature type="binding site" evidence="6">
    <location>
        <position position="130"/>
    </location>
    <ligand>
        <name>orotate</name>
        <dbReference type="ChEBI" id="CHEBI:30839"/>
    </ligand>
</feature>
<dbReference type="OrthoDB" id="9803963at2"/>
<feature type="binding site" description="in other chain" evidence="6">
    <location>
        <position position="32"/>
    </location>
    <ligand>
        <name>5-phospho-alpha-D-ribose 1-diphosphate</name>
        <dbReference type="ChEBI" id="CHEBI:58017"/>
        <note>ligand shared between dimeric partners</note>
    </ligand>
</feature>
<dbReference type="GO" id="GO:0004588">
    <property type="term" value="F:orotate phosphoribosyltransferase activity"/>
    <property type="evidence" value="ECO:0007669"/>
    <property type="project" value="UniProtKB-UniRule"/>
</dbReference>
<dbReference type="GO" id="GO:0019856">
    <property type="term" value="P:pyrimidine nucleobase biosynthetic process"/>
    <property type="evidence" value="ECO:0007669"/>
    <property type="project" value="TreeGrafter"/>
</dbReference>
<evidence type="ECO:0000256" key="3">
    <source>
        <dbReference type="ARBA" id="ARBA00022676"/>
    </source>
</evidence>
<dbReference type="GO" id="GO:0044205">
    <property type="term" value="P:'de novo' UMP biosynthetic process"/>
    <property type="evidence" value="ECO:0007669"/>
    <property type="project" value="UniProtKB-UniRule"/>
</dbReference>
<dbReference type="UniPathway" id="UPA00070">
    <property type="reaction ID" value="UER00119"/>
</dbReference>
<dbReference type="CDD" id="cd06223">
    <property type="entry name" value="PRTases_typeI"/>
    <property type="match status" value="1"/>
</dbReference>
<evidence type="ECO:0000256" key="1">
    <source>
        <dbReference type="ARBA" id="ARBA00004889"/>
    </source>
</evidence>
<dbReference type="HAMAP" id="MF_01208">
    <property type="entry name" value="PyrE"/>
    <property type="match status" value="1"/>
</dbReference>
<feature type="domain" description="Phosphoribosyltransferase" evidence="7">
    <location>
        <begin position="46"/>
        <end position="152"/>
    </location>
</feature>
<comment type="pathway">
    <text evidence="1 6">Pyrimidine metabolism; UMP biosynthesis via de novo pathway; UMP from orotate: step 1/2.</text>
</comment>
<comment type="caution">
    <text evidence="6">Lacks conserved residue(s) required for the propagation of feature annotation.</text>
</comment>
<evidence type="ECO:0000259" key="7">
    <source>
        <dbReference type="Pfam" id="PF00156"/>
    </source>
</evidence>
<sequence>MFKSHIAEDILAEHLVSHGAVSFLTEAPMRLKSGLITPIYVDNRTLTAFPDAWRDIIETMASRVAELNLEFDVVAGVEGAGVSHAAALAYRLSKPSIFVRQTAKTYGNHSRVEGASVKGKRVLIIEDHISTGLSLLSAVEALKAEGAEVTDCLAITSFGIDETTKLFKKENVVCHEMLDFSKVLDKAVEMGKLTAEEKSTLGDWLQNPWTWAARHAITPTGSEN</sequence>
<comment type="catalytic activity">
    <reaction evidence="6">
        <text>orotidine 5'-phosphate + diphosphate = orotate + 5-phospho-alpha-D-ribose 1-diphosphate</text>
        <dbReference type="Rhea" id="RHEA:10380"/>
        <dbReference type="ChEBI" id="CHEBI:30839"/>
        <dbReference type="ChEBI" id="CHEBI:33019"/>
        <dbReference type="ChEBI" id="CHEBI:57538"/>
        <dbReference type="ChEBI" id="CHEBI:58017"/>
        <dbReference type="EC" id="2.4.2.10"/>
    </reaction>
</comment>
<evidence type="ECO:0000256" key="6">
    <source>
        <dbReference type="HAMAP-Rule" id="MF_01208"/>
    </source>
</evidence>
<dbReference type="EC" id="2.4.2.10" evidence="2 6"/>
<dbReference type="Pfam" id="PF00156">
    <property type="entry name" value="Pribosyltran"/>
    <property type="match status" value="1"/>
</dbReference>
<protein>
    <recommendedName>
        <fullName evidence="2 6">Orotate phosphoribosyltransferase</fullName>
        <shortName evidence="6">OPRT</shortName>
        <shortName evidence="6">OPRTase</shortName>
        <ecNumber evidence="2 6">2.4.2.10</ecNumber>
    </recommendedName>
</protein>
<feature type="binding site" description="in other chain" evidence="6">
    <location>
        <begin position="126"/>
        <end position="134"/>
    </location>
    <ligand>
        <name>5-phospho-alpha-D-ribose 1-diphosphate</name>
        <dbReference type="ChEBI" id="CHEBI:58017"/>
        <note>ligand shared between dimeric partners</note>
    </ligand>
</feature>
<keyword evidence="9" id="KW-1185">Reference proteome</keyword>
<dbReference type="AlphaFoldDB" id="A0A2Z6ICQ7"/>